<evidence type="ECO:0000313" key="10">
    <source>
        <dbReference type="Proteomes" id="UP000243750"/>
    </source>
</evidence>
<reference evidence="9 11" key="2">
    <citation type="submission" date="2018-10" db="EMBL/GenBank/DDBJ databases">
        <title>Complete genome sequence of Pseudomonas pelagia strain Kongs-67.</title>
        <authorList>
            <person name="Sinha R.K."/>
            <person name="Krishnan K."/>
        </authorList>
    </citation>
    <scope>NUCLEOTIDE SEQUENCE [LARGE SCALE GENOMIC DNA]</scope>
    <source>
        <strain evidence="9 11">Kongs-67</strain>
    </source>
</reference>
<dbReference type="AlphaFoldDB" id="A0AA91Z6K1"/>
<evidence type="ECO:0000313" key="11">
    <source>
        <dbReference type="Proteomes" id="UP000344571"/>
    </source>
</evidence>
<comment type="similarity">
    <text evidence="2">Belongs to the Rht family.</text>
</comment>
<feature type="transmembrane region" description="Helical" evidence="7">
    <location>
        <begin position="150"/>
        <end position="171"/>
    </location>
</feature>
<evidence type="ECO:0000256" key="3">
    <source>
        <dbReference type="ARBA" id="ARBA00022475"/>
    </source>
</evidence>
<accession>A0AA91Z6K1</accession>
<keyword evidence="11" id="KW-1185">Reference proteome</keyword>
<dbReference type="Proteomes" id="UP000243750">
    <property type="component" value="Unassembled WGS sequence"/>
</dbReference>
<gene>
    <name evidence="8" type="ORF">CO192_07440</name>
    <name evidence="9" type="ORF">EAO82_18710</name>
</gene>
<protein>
    <submittedName>
        <fullName evidence="8">Amino acid transporter</fullName>
    </submittedName>
    <submittedName>
        <fullName evidence="9">LysE family translocator</fullName>
    </submittedName>
</protein>
<evidence type="ECO:0000256" key="6">
    <source>
        <dbReference type="ARBA" id="ARBA00023136"/>
    </source>
</evidence>
<feature type="transmembrane region" description="Helical" evidence="7">
    <location>
        <begin position="6"/>
        <end position="28"/>
    </location>
</feature>
<proteinExistence type="inferred from homology"/>
<evidence type="ECO:0000256" key="5">
    <source>
        <dbReference type="ARBA" id="ARBA00022989"/>
    </source>
</evidence>
<keyword evidence="3" id="KW-1003">Cell membrane</keyword>
<dbReference type="EMBL" id="CP033116">
    <property type="protein sequence ID" value="QFY58216.1"/>
    <property type="molecule type" value="Genomic_DNA"/>
</dbReference>
<dbReference type="RefSeq" id="WP_096345992.1">
    <property type="nucleotide sequence ID" value="NZ_CP033116.1"/>
</dbReference>
<dbReference type="PANTHER" id="PTHR30086:SF14">
    <property type="entry name" value="HOMOSERINE_HOMOSERINE LACTONE EFFLUX PROTEIN"/>
    <property type="match status" value="1"/>
</dbReference>
<keyword evidence="5 7" id="KW-1133">Transmembrane helix</keyword>
<evidence type="ECO:0000256" key="2">
    <source>
        <dbReference type="ARBA" id="ARBA00007928"/>
    </source>
</evidence>
<reference evidence="8 10" key="1">
    <citation type="submission" date="2017-09" db="EMBL/GenBank/DDBJ databases">
        <title>Bacterial and phytoplankton interrelationship in Kongsfjorden, an Arctic fjord.</title>
        <authorList>
            <person name="Sinha R."/>
            <person name="Krishnan K."/>
        </authorList>
    </citation>
    <scope>NUCLEOTIDE SEQUENCE [LARGE SCALE GENOMIC DNA]</scope>
    <source>
        <strain evidence="8 10">58</strain>
    </source>
</reference>
<sequence length="221" mass="24019">MSLDKYLLFMAITSVFLLSPGPSVMLSINNGVQHGIKRSSIAVCGNVTAFQLLSILSSLGLGAALTASSELFSTLKILGALYLIYLGVKIWRSPITLKQKEVSPKDHSSNNLTLFRQAFLVTSSNPKALVYVSALIPQFIDTQQALTPQVITLGLTSAAVQFVIFMSYAIIGSKSRHWFESPIKFKLFNKFSGVTFIGFGIGLGFYPVSTDGYKTAVSFRS</sequence>
<dbReference type="PIRSF" id="PIRSF006324">
    <property type="entry name" value="LeuE"/>
    <property type="match status" value="1"/>
</dbReference>
<evidence type="ECO:0000313" key="8">
    <source>
        <dbReference type="EMBL" id="PCD00009.1"/>
    </source>
</evidence>
<dbReference type="Proteomes" id="UP000344571">
    <property type="component" value="Chromosome"/>
</dbReference>
<feature type="transmembrane region" description="Helical" evidence="7">
    <location>
        <begin position="71"/>
        <end position="91"/>
    </location>
</feature>
<feature type="transmembrane region" description="Helical" evidence="7">
    <location>
        <begin position="191"/>
        <end position="208"/>
    </location>
</feature>
<dbReference type="EMBL" id="NWMT01000074">
    <property type="protein sequence ID" value="PCD00009.1"/>
    <property type="molecule type" value="Genomic_DNA"/>
</dbReference>
<evidence type="ECO:0000313" key="9">
    <source>
        <dbReference type="EMBL" id="QFY58216.1"/>
    </source>
</evidence>
<evidence type="ECO:0000256" key="4">
    <source>
        <dbReference type="ARBA" id="ARBA00022692"/>
    </source>
</evidence>
<keyword evidence="6 7" id="KW-0472">Membrane</keyword>
<evidence type="ECO:0000256" key="1">
    <source>
        <dbReference type="ARBA" id="ARBA00004651"/>
    </source>
</evidence>
<dbReference type="GO" id="GO:0042970">
    <property type="term" value="F:homoserine transmembrane transporter activity"/>
    <property type="evidence" value="ECO:0007669"/>
    <property type="project" value="TreeGrafter"/>
</dbReference>
<dbReference type="Pfam" id="PF01810">
    <property type="entry name" value="LysE"/>
    <property type="match status" value="1"/>
</dbReference>
<evidence type="ECO:0000256" key="7">
    <source>
        <dbReference type="SAM" id="Phobius"/>
    </source>
</evidence>
<comment type="subcellular location">
    <subcellularLocation>
        <location evidence="1">Cell membrane</location>
        <topology evidence="1">Multi-pass membrane protein</topology>
    </subcellularLocation>
</comment>
<dbReference type="InterPro" id="IPR001123">
    <property type="entry name" value="LeuE-type"/>
</dbReference>
<feature type="transmembrane region" description="Helical" evidence="7">
    <location>
        <begin position="40"/>
        <end position="65"/>
    </location>
</feature>
<organism evidence="8 10">
    <name type="scientific">Halopseudomonas pelagia</name>
    <dbReference type="NCBI Taxonomy" id="553151"/>
    <lineage>
        <taxon>Bacteria</taxon>
        <taxon>Pseudomonadati</taxon>
        <taxon>Pseudomonadota</taxon>
        <taxon>Gammaproteobacteria</taxon>
        <taxon>Pseudomonadales</taxon>
        <taxon>Pseudomonadaceae</taxon>
        <taxon>Halopseudomonas</taxon>
    </lineage>
</organism>
<dbReference type="GO" id="GO:0005886">
    <property type="term" value="C:plasma membrane"/>
    <property type="evidence" value="ECO:0007669"/>
    <property type="project" value="UniProtKB-SubCell"/>
</dbReference>
<name>A0AA91Z6K1_9GAMM</name>
<keyword evidence="4 7" id="KW-0812">Transmembrane</keyword>
<dbReference type="PANTHER" id="PTHR30086">
    <property type="entry name" value="ARGININE EXPORTER PROTEIN ARGO"/>
    <property type="match status" value="1"/>
</dbReference>